<feature type="transmembrane region" description="Helical" evidence="1">
    <location>
        <begin position="15"/>
        <end position="38"/>
    </location>
</feature>
<dbReference type="Proteomes" id="UP001321760">
    <property type="component" value="Unassembled WGS sequence"/>
</dbReference>
<sequence>MAGKRETSRTQSPGVLLHFCILFSCLATYICIILIAFATEWAQSASERGLPLGPWLRVEVGTTITVVRVLQGLLSATCTILLTRTLLYLKWSLIQRRGPQGIRYTTMLAISPTTLDWGSLRLIFASASRLPARFWALLRLSLVALIWLSGMLLFFRTSIVTVYDTIEPFEGSAGVGPFNGSYLDGFLQSLANTAPDHPFSILPYSYYGIVYNLISNPLFTTAVDPLHCSKSVNNMDCQAYLLSGGLSMITPFNPGGHRDTHPLALVRETPTIQLDFNSGRLSSNAPSSNPPESECSTFASNTTLIGIKLCISPLPASPETLVATLFACEGLSPAGSCLTPDPAQNLTTTISFSSRTATILTSRANLTVLSVSDLSPPEPAPFSPSDLQSYRAAIAWLLDYEKAGIPAPSSIVESFWTLRNQLSSTTADGVLLLQMRSVLAFPVWLFNGNNWGRGDETTRGEEFVRRGEVVREVAKLRFDRVVLGVFVAVQGGVLVVLMAGWVWILMGVFGGKGGGMPNVSSYPLFDAGFRSEVVGGEGEREKAWGADDGEVLEVVDGVRVVVKGGELKAGG</sequence>
<comment type="caution">
    <text evidence="2">The sequence shown here is derived from an EMBL/GenBank/DDBJ whole genome shotgun (WGS) entry which is preliminary data.</text>
</comment>
<keyword evidence="1" id="KW-1133">Transmembrane helix</keyword>
<organism evidence="2 3">
    <name type="scientific">Podospora aff. communis PSN243</name>
    <dbReference type="NCBI Taxonomy" id="3040156"/>
    <lineage>
        <taxon>Eukaryota</taxon>
        <taxon>Fungi</taxon>
        <taxon>Dikarya</taxon>
        <taxon>Ascomycota</taxon>
        <taxon>Pezizomycotina</taxon>
        <taxon>Sordariomycetes</taxon>
        <taxon>Sordariomycetidae</taxon>
        <taxon>Sordariales</taxon>
        <taxon>Podosporaceae</taxon>
        <taxon>Podospora</taxon>
    </lineage>
</organism>
<keyword evidence="1" id="KW-0472">Membrane</keyword>
<feature type="transmembrane region" description="Helical" evidence="1">
    <location>
        <begin position="481"/>
        <end position="504"/>
    </location>
</feature>
<proteinExistence type="predicted"/>
<gene>
    <name evidence="2" type="ORF">QBC34DRAFT_352135</name>
</gene>
<evidence type="ECO:0000256" key="1">
    <source>
        <dbReference type="SAM" id="Phobius"/>
    </source>
</evidence>
<keyword evidence="3" id="KW-1185">Reference proteome</keyword>
<protein>
    <submittedName>
        <fullName evidence="2">Uncharacterized protein</fullName>
    </submittedName>
</protein>
<accession>A0AAV9GL45</accession>
<keyword evidence="1" id="KW-0812">Transmembrane</keyword>
<evidence type="ECO:0000313" key="3">
    <source>
        <dbReference type="Proteomes" id="UP001321760"/>
    </source>
</evidence>
<reference evidence="2" key="1">
    <citation type="journal article" date="2023" name="Mol. Phylogenet. Evol.">
        <title>Genome-scale phylogeny and comparative genomics of the fungal order Sordariales.</title>
        <authorList>
            <person name="Hensen N."/>
            <person name="Bonometti L."/>
            <person name="Westerberg I."/>
            <person name="Brannstrom I.O."/>
            <person name="Guillou S."/>
            <person name="Cros-Aarteil S."/>
            <person name="Calhoun S."/>
            <person name="Haridas S."/>
            <person name="Kuo A."/>
            <person name="Mondo S."/>
            <person name="Pangilinan J."/>
            <person name="Riley R."/>
            <person name="LaButti K."/>
            <person name="Andreopoulos B."/>
            <person name="Lipzen A."/>
            <person name="Chen C."/>
            <person name="Yan M."/>
            <person name="Daum C."/>
            <person name="Ng V."/>
            <person name="Clum A."/>
            <person name="Steindorff A."/>
            <person name="Ohm R.A."/>
            <person name="Martin F."/>
            <person name="Silar P."/>
            <person name="Natvig D.O."/>
            <person name="Lalanne C."/>
            <person name="Gautier V."/>
            <person name="Ament-Velasquez S.L."/>
            <person name="Kruys A."/>
            <person name="Hutchinson M.I."/>
            <person name="Powell A.J."/>
            <person name="Barry K."/>
            <person name="Miller A.N."/>
            <person name="Grigoriev I.V."/>
            <person name="Debuchy R."/>
            <person name="Gladieux P."/>
            <person name="Hiltunen Thoren M."/>
            <person name="Johannesson H."/>
        </authorList>
    </citation>
    <scope>NUCLEOTIDE SEQUENCE</scope>
    <source>
        <strain evidence="2">PSN243</strain>
    </source>
</reference>
<dbReference type="PROSITE" id="PS51257">
    <property type="entry name" value="PROKAR_LIPOPROTEIN"/>
    <property type="match status" value="1"/>
</dbReference>
<dbReference type="AlphaFoldDB" id="A0AAV9GL45"/>
<feature type="transmembrane region" description="Helical" evidence="1">
    <location>
        <begin position="58"/>
        <end position="83"/>
    </location>
</feature>
<dbReference type="EMBL" id="MU865940">
    <property type="protein sequence ID" value="KAK4448934.1"/>
    <property type="molecule type" value="Genomic_DNA"/>
</dbReference>
<name>A0AAV9GL45_9PEZI</name>
<evidence type="ECO:0000313" key="2">
    <source>
        <dbReference type="EMBL" id="KAK4448934.1"/>
    </source>
</evidence>
<feature type="transmembrane region" description="Helical" evidence="1">
    <location>
        <begin position="136"/>
        <end position="155"/>
    </location>
</feature>
<reference evidence="2" key="2">
    <citation type="submission" date="2023-05" db="EMBL/GenBank/DDBJ databases">
        <authorList>
            <consortium name="Lawrence Berkeley National Laboratory"/>
            <person name="Steindorff A."/>
            <person name="Hensen N."/>
            <person name="Bonometti L."/>
            <person name="Westerberg I."/>
            <person name="Brannstrom I.O."/>
            <person name="Guillou S."/>
            <person name="Cros-Aarteil S."/>
            <person name="Calhoun S."/>
            <person name="Haridas S."/>
            <person name="Kuo A."/>
            <person name="Mondo S."/>
            <person name="Pangilinan J."/>
            <person name="Riley R."/>
            <person name="Labutti K."/>
            <person name="Andreopoulos B."/>
            <person name="Lipzen A."/>
            <person name="Chen C."/>
            <person name="Yanf M."/>
            <person name="Daum C."/>
            <person name="Ng V."/>
            <person name="Clum A."/>
            <person name="Ohm R."/>
            <person name="Martin F."/>
            <person name="Silar P."/>
            <person name="Natvig D."/>
            <person name="Lalanne C."/>
            <person name="Gautier V."/>
            <person name="Ament-Velasquez S.L."/>
            <person name="Kruys A."/>
            <person name="Hutchinson M.I."/>
            <person name="Powell A.J."/>
            <person name="Barry K."/>
            <person name="Miller A.N."/>
            <person name="Grigoriev I.V."/>
            <person name="Debuchy R."/>
            <person name="Gladieux P."/>
            <person name="Thoren M.H."/>
            <person name="Johannesson H."/>
        </authorList>
    </citation>
    <scope>NUCLEOTIDE SEQUENCE</scope>
    <source>
        <strain evidence="2">PSN243</strain>
    </source>
</reference>